<comment type="caution">
    <text evidence="3">The sequence shown here is derived from an EMBL/GenBank/DDBJ whole genome shotgun (WGS) entry which is preliminary data.</text>
</comment>
<dbReference type="PANTHER" id="PTHR37957:SF1">
    <property type="entry name" value="PHYTASE-LIKE DOMAIN-CONTAINING PROTEIN"/>
    <property type="match status" value="1"/>
</dbReference>
<reference evidence="4" key="1">
    <citation type="journal article" date="2015" name="PLoS Genet.">
        <title>The dynamic genome and transcriptome of the human fungal pathogen Blastomyces and close relative Emmonsia.</title>
        <authorList>
            <person name="Munoz J.F."/>
            <person name="Gauthier G.M."/>
            <person name="Desjardins C.A."/>
            <person name="Gallo J.E."/>
            <person name="Holder J."/>
            <person name="Sullivan T.D."/>
            <person name="Marty A.J."/>
            <person name="Carmen J.C."/>
            <person name="Chen Z."/>
            <person name="Ding L."/>
            <person name="Gujja S."/>
            <person name="Magrini V."/>
            <person name="Misas E."/>
            <person name="Mitreva M."/>
            <person name="Priest M."/>
            <person name="Saif S."/>
            <person name="Whiston E.A."/>
            <person name="Young S."/>
            <person name="Zeng Q."/>
            <person name="Goldman W.E."/>
            <person name="Mardis E.R."/>
            <person name="Taylor J.W."/>
            <person name="McEwen J.G."/>
            <person name="Clay O.K."/>
            <person name="Klein B.S."/>
            <person name="Cuomo C.A."/>
        </authorList>
    </citation>
    <scope>NUCLEOTIDE SEQUENCE [LARGE SCALE GENOMIC DNA]</scope>
    <source>
        <strain evidence="4">UAMH 3008</strain>
    </source>
</reference>
<dbReference type="VEuPathDB" id="FungiDB:EMCG_08359"/>
<name>A0A0G2J4H0_9EURO</name>
<protein>
    <recommendedName>
        <fullName evidence="2">Phytase-like domain-containing protein</fullName>
    </recommendedName>
</protein>
<proteinExistence type="predicted"/>
<dbReference type="OrthoDB" id="425936at2759"/>
<dbReference type="Proteomes" id="UP000034164">
    <property type="component" value="Unassembled WGS sequence"/>
</dbReference>
<feature type="signal peptide" evidence="1">
    <location>
        <begin position="1"/>
        <end position="21"/>
    </location>
</feature>
<sequence>MRSLWFTSLSCACALLTIASAGPPPKGKAKDVVKKVACGGNTYNYHGLEGYGFVPSNAVDKYGDTMGGIGGALAVDQSSWHRKKDGTYEGIAWTLPDRGWNTNGTLNVQSRIQKLSLSFKPAPKASVKKPSKPNLQINHLDTVLLTGPDGTPTTGLDADTTGFIEFPGFPPLPGATYTGDGFGGEEGSGGHRISMDTEGLALGRDGTFWVSDEYGPYIYQFSHEGRMIQAIQPPEAYIPRRNGSLSFSAASPPIYDPNKLPVPEDTESGRNNNQGFEALTVSPDGKELFVMIQSGLNQEGGPKKKNRKQARLLQYDISGRKPRYTHEYVVTLPTYPDRSKEDPENSRLVASQSEIHLLPSGDFLILSRDSDSGHGQDESRSVYRQADIFAIKSCTTDIKSDKYDSATGSIASEKGELKDGIEPAEYCEFIDYNLESELGKFGLHNGGEQDNMLLNEKWESLALVPVDERDCHKKGCGRGNGKGGEKEYFLISFSDNDYITQDGHLNFGKFNYADSSGFDLDTQALVFRISF</sequence>
<gene>
    <name evidence="3" type="ORF">EMCG_08359</name>
</gene>
<dbReference type="PANTHER" id="PTHR37957">
    <property type="entry name" value="BLR7070 PROTEIN"/>
    <property type="match status" value="1"/>
</dbReference>
<evidence type="ECO:0000259" key="2">
    <source>
        <dbReference type="Pfam" id="PF13449"/>
    </source>
</evidence>
<dbReference type="EMBL" id="LCZI01000568">
    <property type="protein sequence ID" value="KKZ65854.1"/>
    <property type="molecule type" value="Genomic_DNA"/>
</dbReference>
<evidence type="ECO:0000256" key="1">
    <source>
        <dbReference type="SAM" id="SignalP"/>
    </source>
</evidence>
<dbReference type="AlphaFoldDB" id="A0A0G2J4H0"/>
<feature type="chain" id="PRO_5002545800" description="Phytase-like domain-containing protein" evidence="1">
    <location>
        <begin position="22"/>
        <end position="531"/>
    </location>
</feature>
<accession>A0A0G2J4H0</accession>
<dbReference type="Pfam" id="PF13449">
    <property type="entry name" value="Phytase-like"/>
    <property type="match status" value="1"/>
</dbReference>
<feature type="domain" description="Phytase-like" evidence="2">
    <location>
        <begin position="136"/>
        <end position="376"/>
    </location>
</feature>
<evidence type="ECO:0000313" key="4">
    <source>
        <dbReference type="Proteomes" id="UP000034164"/>
    </source>
</evidence>
<organism evidence="3 4">
    <name type="scientific">[Emmonsia] crescens</name>
    <dbReference type="NCBI Taxonomy" id="73230"/>
    <lineage>
        <taxon>Eukaryota</taxon>
        <taxon>Fungi</taxon>
        <taxon>Dikarya</taxon>
        <taxon>Ascomycota</taxon>
        <taxon>Pezizomycotina</taxon>
        <taxon>Eurotiomycetes</taxon>
        <taxon>Eurotiomycetidae</taxon>
        <taxon>Onygenales</taxon>
        <taxon>Ajellomycetaceae</taxon>
        <taxon>Emergomyces</taxon>
    </lineage>
</organism>
<evidence type="ECO:0000313" key="3">
    <source>
        <dbReference type="EMBL" id="KKZ65854.1"/>
    </source>
</evidence>
<dbReference type="InterPro" id="IPR027372">
    <property type="entry name" value="Phytase-like_dom"/>
</dbReference>
<dbReference type="SUPFAM" id="SSF63829">
    <property type="entry name" value="Calcium-dependent phosphotriesterase"/>
    <property type="match status" value="1"/>
</dbReference>
<keyword evidence="1" id="KW-0732">Signal</keyword>